<sequence>MKSLLSTIFIAALILVAGCSSTREILNLDTSAILNISASNEVNPDQDNRPSPIIVRVYQLADNRQFSREEFISLYQHAEQNLGKDLIDTTLLKEFIPGESREETLELTADVNYIGILAEYSQYQKADTMLILPIIPHKKNSLHITLNEFAVTAER</sequence>
<dbReference type="InterPro" id="IPR038706">
    <property type="entry name" value="Type_VI_SciN-like_sf"/>
</dbReference>
<keyword evidence="2" id="KW-1185">Reference proteome</keyword>
<dbReference type="InterPro" id="IPR017734">
    <property type="entry name" value="T6SS_SciN"/>
</dbReference>
<name>A0ABN8ECE7_9GAMM</name>
<gene>
    <name evidence="1" type="ORF">SIN8267_00234</name>
</gene>
<comment type="caution">
    <text evidence="1">The sequence shown here is derived from an EMBL/GenBank/DDBJ whole genome shotgun (WGS) entry which is preliminary data.</text>
</comment>
<organism evidence="1 2">
    <name type="scientific">Sinobacterium norvegicum</name>
    <dbReference type="NCBI Taxonomy" id="1641715"/>
    <lineage>
        <taxon>Bacteria</taxon>
        <taxon>Pseudomonadati</taxon>
        <taxon>Pseudomonadota</taxon>
        <taxon>Gammaproteobacteria</taxon>
        <taxon>Cellvibrionales</taxon>
        <taxon>Spongiibacteraceae</taxon>
        <taxon>Sinobacterium</taxon>
    </lineage>
</organism>
<dbReference type="Gene3D" id="2.60.40.4150">
    <property type="entry name" value="Type VI secretion system, lipoprotein SciN"/>
    <property type="match status" value="1"/>
</dbReference>
<dbReference type="PANTHER" id="PTHR37625:SF4">
    <property type="entry name" value="OUTER MEMBRANE LIPOPROTEIN"/>
    <property type="match status" value="1"/>
</dbReference>
<dbReference type="Pfam" id="PF12790">
    <property type="entry name" value="T6SS-SciN"/>
    <property type="match status" value="1"/>
</dbReference>
<evidence type="ECO:0000313" key="2">
    <source>
        <dbReference type="Proteomes" id="UP000838100"/>
    </source>
</evidence>
<dbReference type="NCBIfam" id="TIGR03352">
    <property type="entry name" value="VI_chp_3"/>
    <property type="match status" value="1"/>
</dbReference>
<reference evidence="1" key="1">
    <citation type="submission" date="2021-12" db="EMBL/GenBank/DDBJ databases">
        <authorList>
            <person name="Rodrigo-Torres L."/>
            <person name="Arahal R. D."/>
            <person name="Lucena T."/>
        </authorList>
    </citation>
    <scope>NUCLEOTIDE SEQUENCE</scope>
    <source>
        <strain evidence="1">CECT 8267</strain>
    </source>
</reference>
<accession>A0ABN8ECE7</accession>
<dbReference type="EMBL" id="CAKLPX010000001">
    <property type="protein sequence ID" value="CAH0990149.1"/>
    <property type="molecule type" value="Genomic_DNA"/>
</dbReference>
<dbReference type="RefSeq" id="WP_237442839.1">
    <property type="nucleotide sequence ID" value="NZ_CAKLPX010000001.1"/>
</dbReference>
<dbReference type="PROSITE" id="PS51257">
    <property type="entry name" value="PROKAR_LIPOPROTEIN"/>
    <property type="match status" value="1"/>
</dbReference>
<proteinExistence type="predicted"/>
<dbReference type="PANTHER" id="PTHR37625">
    <property type="entry name" value="OUTER MEMBRANE LIPOPROTEIN-RELATED"/>
    <property type="match status" value="1"/>
</dbReference>
<dbReference type="Proteomes" id="UP000838100">
    <property type="component" value="Unassembled WGS sequence"/>
</dbReference>
<protein>
    <recommendedName>
        <fullName evidence="3">Type VI secretion system lipoprotein TssJ</fullName>
    </recommendedName>
</protein>
<evidence type="ECO:0000313" key="1">
    <source>
        <dbReference type="EMBL" id="CAH0990149.1"/>
    </source>
</evidence>
<evidence type="ECO:0008006" key="3">
    <source>
        <dbReference type="Google" id="ProtNLM"/>
    </source>
</evidence>